<evidence type="ECO:0000313" key="1">
    <source>
        <dbReference type="EMBL" id="EFK57400.1"/>
    </source>
</evidence>
<organism evidence="1 2">
    <name type="scientific">Sphingobacterium spiritivorum ATCC 33861</name>
    <dbReference type="NCBI Taxonomy" id="525373"/>
    <lineage>
        <taxon>Bacteria</taxon>
        <taxon>Pseudomonadati</taxon>
        <taxon>Bacteroidota</taxon>
        <taxon>Sphingobacteriia</taxon>
        <taxon>Sphingobacteriales</taxon>
        <taxon>Sphingobacteriaceae</taxon>
        <taxon>Sphingobacterium</taxon>
    </lineage>
</organism>
<evidence type="ECO:0000313" key="2">
    <source>
        <dbReference type="Proteomes" id="UP000006258"/>
    </source>
</evidence>
<proteinExistence type="predicted"/>
<dbReference type="Proteomes" id="UP000006258">
    <property type="component" value="Unassembled WGS sequence"/>
</dbReference>
<comment type="caution">
    <text evidence="1">The sequence shown here is derived from an EMBL/GenBank/DDBJ whole genome shotgun (WGS) entry which is preliminary data.</text>
</comment>
<gene>
    <name evidence="1" type="ORF">HMPREF0766_12473</name>
</gene>
<dbReference type="HOGENOM" id="CLU_3317193_0_0_10"/>
<reference evidence="1" key="1">
    <citation type="submission" date="2010-07" db="EMBL/GenBank/DDBJ databases">
        <authorList>
            <person name="Muzny D."/>
            <person name="Qin X."/>
            <person name="Buhay C."/>
            <person name="Dugan-Rocha S."/>
            <person name="Ding Y."/>
            <person name="Chen G."/>
            <person name="Hawes A."/>
            <person name="Holder M."/>
            <person name="Jhangiani S."/>
            <person name="Johnson A."/>
            <person name="Khan Z."/>
            <person name="Li Z."/>
            <person name="Liu W."/>
            <person name="Liu X."/>
            <person name="Perez L."/>
            <person name="Shen H."/>
            <person name="Wang Q."/>
            <person name="Watt J."/>
            <person name="Xi L."/>
            <person name="Xin Y."/>
            <person name="Zhou J."/>
            <person name="Deng J."/>
            <person name="Jiang H."/>
            <person name="Liu Y."/>
            <person name="Qu J."/>
            <person name="Song X.-Z."/>
            <person name="Zhang L."/>
            <person name="Villasana D."/>
            <person name="Johnson A."/>
            <person name="Liu J."/>
            <person name="Liyanage D."/>
            <person name="Lorensuhewa L."/>
            <person name="Robinson T."/>
            <person name="Song A."/>
            <person name="Song B.-B."/>
            <person name="Dinh H."/>
            <person name="Thornton R."/>
            <person name="Coyle M."/>
            <person name="Francisco L."/>
            <person name="Jackson L."/>
            <person name="Javaid M."/>
            <person name="Korchina V."/>
            <person name="Kovar C."/>
            <person name="Mata R."/>
            <person name="Mathew T."/>
            <person name="Ngo R."/>
            <person name="Nguyen L."/>
            <person name="Nguyen N."/>
            <person name="Okwuonu G."/>
            <person name="Ongeri F."/>
            <person name="Pham C."/>
            <person name="Simmons D."/>
            <person name="Wilczek-Boney K."/>
            <person name="Hale W."/>
            <person name="Jakkamsetti A."/>
            <person name="Pham P."/>
            <person name="Ruth R."/>
            <person name="San Lucas F."/>
            <person name="Warren J."/>
            <person name="Zhang J."/>
            <person name="Zhao Z."/>
            <person name="Zhou C."/>
            <person name="Zhu D."/>
            <person name="Lee S."/>
            <person name="Bess C."/>
            <person name="Blankenburg K."/>
            <person name="Forbes L."/>
            <person name="Fu Q."/>
            <person name="Gubbala S."/>
            <person name="Hirani K."/>
            <person name="Jayaseelan J.C."/>
            <person name="Lara F."/>
            <person name="Munidasa M."/>
            <person name="Palculict T."/>
            <person name="Patil S."/>
            <person name="Pu L.-L."/>
            <person name="Saada N."/>
            <person name="Tang L."/>
            <person name="Weissenberger G."/>
            <person name="Zhu Y."/>
            <person name="Hemphill L."/>
            <person name="Shang Y."/>
            <person name="Youmans B."/>
            <person name="Ayvaz T."/>
            <person name="Ross M."/>
            <person name="Santibanez J."/>
            <person name="Aqrawi P."/>
            <person name="Gross S."/>
            <person name="Joshi V."/>
            <person name="Fowler G."/>
            <person name="Nazareth L."/>
            <person name="Reid J."/>
            <person name="Worley K."/>
            <person name="Petrosino J."/>
            <person name="Highlander S."/>
            <person name="Gibbs R."/>
        </authorList>
    </citation>
    <scope>NUCLEOTIDE SEQUENCE [LARGE SCALE GENOMIC DNA]</scope>
    <source>
        <strain evidence="1">ATCC 33861</strain>
    </source>
</reference>
<dbReference type="AlphaFoldDB" id="D7VNA3"/>
<accession>D7VNA3</accession>
<dbReference type="EMBL" id="ACHA02000011">
    <property type="protein sequence ID" value="EFK57400.1"/>
    <property type="molecule type" value="Genomic_DNA"/>
</dbReference>
<name>D7VNA3_SPHSI</name>
<sequence length="39" mass="4295">MLHKNRKWKKVVLITGAYAGIGKAAAISPLKGKILMQFL</sequence>
<protein>
    <submittedName>
        <fullName evidence="1">Uncharacterized protein</fullName>
    </submittedName>
</protein>
<keyword evidence="2" id="KW-1185">Reference proteome</keyword>